<organism evidence="10 11">
    <name type="scientific">Banduia mediterranea</name>
    <dbReference type="NCBI Taxonomy" id="3075609"/>
    <lineage>
        <taxon>Bacteria</taxon>
        <taxon>Pseudomonadati</taxon>
        <taxon>Pseudomonadota</taxon>
        <taxon>Gammaproteobacteria</taxon>
        <taxon>Nevskiales</taxon>
        <taxon>Algiphilaceae</taxon>
        <taxon>Banduia</taxon>
    </lineage>
</organism>
<feature type="transmembrane region" description="Helical" evidence="9">
    <location>
        <begin position="6"/>
        <end position="28"/>
    </location>
</feature>
<keyword evidence="3" id="KW-1003">Cell membrane</keyword>
<comment type="caution">
    <text evidence="10">The sequence shown here is derived from an EMBL/GenBank/DDBJ whole genome shotgun (WGS) entry which is preliminary data.</text>
</comment>
<keyword evidence="11" id="KW-1185">Reference proteome</keyword>
<evidence type="ECO:0000313" key="10">
    <source>
        <dbReference type="EMBL" id="MDT0497222.1"/>
    </source>
</evidence>
<evidence type="ECO:0000256" key="8">
    <source>
        <dbReference type="ARBA" id="ARBA00035655"/>
    </source>
</evidence>
<evidence type="ECO:0000256" key="7">
    <source>
        <dbReference type="ARBA" id="ARBA00023136"/>
    </source>
</evidence>
<evidence type="ECO:0000256" key="1">
    <source>
        <dbReference type="ARBA" id="ARBA00004429"/>
    </source>
</evidence>
<gene>
    <name evidence="10" type="ORF">RM530_07570</name>
</gene>
<evidence type="ECO:0000256" key="4">
    <source>
        <dbReference type="ARBA" id="ARBA00022519"/>
    </source>
</evidence>
<keyword evidence="4" id="KW-0997">Cell inner membrane</keyword>
<feature type="transmembrane region" description="Helical" evidence="9">
    <location>
        <begin position="117"/>
        <end position="138"/>
    </location>
</feature>
<protein>
    <submittedName>
        <fullName evidence="10">YeeE/YedE thiosulfate transporter family protein</fullName>
    </submittedName>
</protein>
<name>A0ABU2WH74_9GAMM</name>
<sequence length="140" mass="14286">MTEFTPISGLAGGLMIGLAAVLLLGLNGRIAGISGIIGGLLPPRATAPAWRLSFLAGLFLGALAFAALNAQWQVELPLAWPWMILAGLLVGFGTRLGSGCTSGHGVCGIARLSPRSFVATGVFMLSAALTVFVIRHGISS</sequence>
<feature type="transmembrane region" description="Helical" evidence="9">
    <location>
        <begin position="49"/>
        <end position="72"/>
    </location>
</feature>
<dbReference type="RefSeq" id="WP_311364614.1">
    <property type="nucleotide sequence ID" value="NZ_JAVRIC010000008.1"/>
</dbReference>
<evidence type="ECO:0000256" key="3">
    <source>
        <dbReference type="ARBA" id="ARBA00022475"/>
    </source>
</evidence>
<dbReference type="Proteomes" id="UP001254608">
    <property type="component" value="Unassembled WGS sequence"/>
</dbReference>
<dbReference type="Pfam" id="PF04143">
    <property type="entry name" value="Sulf_transp"/>
    <property type="match status" value="1"/>
</dbReference>
<dbReference type="EMBL" id="JAVRIC010000008">
    <property type="protein sequence ID" value="MDT0497222.1"/>
    <property type="molecule type" value="Genomic_DNA"/>
</dbReference>
<evidence type="ECO:0000313" key="11">
    <source>
        <dbReference type="Proteomes" id="UP001254608"/>
    </source>
</evidence>
<accession>A0ABU2WH74</accession>
<evidence type="ECO:0000256" key="5">
    <source>
        <dbReference type="ARBA" id="ARBA00022692"/>
    </source>
</evidence>
<keyword evidence="6 9" id="KW-1133">Transmembrane helix</keyword>
<reference evidence="10 11" key="1">
    <citation type="submission" date="2023-09" db="EMBL/GenBank/DDBJ databases">
        <authorList>
            <person name="Rey-Velasco X."/>
        </authorList>
    </citation>
    <scope>NUCLEOTIDE SEQUENCE [LARGE SCALE GENOMIC DNA]</scope>
    <source>
        <strain evidence="10 11">W345</strain>
    </source>
</reference>
<dbReference type="InterPro" id="IPR007272">
    <property type="entry name" value="Sulf_transp_TsuA/YedE"/>
</dbReference>
<evidence type="ECO:0000256" key="2">
    <source>
        <dbReference type="ARBA" id="ARBA00022448"/>
    </source>
</evidence>
<comment type="subcellular location">
    <subcellularLocation>
        <location evidence="1">Cell inner membrane</location>
        <topology evidence="1">Multi-pass membrane protein</topology>
    </subcellularLocation>
</comment>
<comment type="similarity">
    <text evidence="8">Belongs to the TsuA/YedE (TC 9.B.102) family.</text>
</comment>
<keyword evidence="7 9" id="KW-0472">Membrane</keyword>
<evidence type="ECO:0000256" key="6">
    <source>
        <dbReference type="ARBA" id="ARBA00022989"/>
    </source>
</evidence>
<dbReference type="PANTHER" id="PTHR30574">
    <property type="entry name" value="INNER MEMBRANE PROTEIN YEDE"/>
    <property type="match status" value="1"/>
</dbReference>
<evidence type="ECO:0000256" key="9">
    <source>
        <dbReference type="SAM" id="Phobius"/>
    </source>
</evidence>
<keyword evidence="5 9" id="KW-0812">Transmembrane</keyword>
<dbReference type="PANTHER" id="PTHR30574:SF1">
    <property type="entry name" value="SULPHUR TRANSPORT DOMAIN-CONTAINING PROTEIN"/>
    <property type="match status" value="1"/>
</dbReference>
<proteinExistence type="inferred from homology"/>
<keyword evidence="2" id="KW-0813">Transport</keyword>
<feature type="transmembrane region" description="Helical" evidence="9">
    <location>
        <begin position="78"/>
        <end position="96"/>
    </location>
</feature>